<name>A0A414X4P6_BACOV</name>
<comment type="caution">
    <text evidence="1">The sequence shown here is derived from an EMBL/GenBank/DDBJ whole genome shotgun (WGS) entry which is preliminary data.</text>
</comment>
<evidence type="ECO:0000313" key="2">
    <source>
        <dbReference type="Proteomes" id="UP000283329"/>
    </source>
</evidence>
<dbReference type="Proteomes" id="UP000283329">
    <property type="component" value="Unassembled WGS sequence"/>
</dbReference>
<dbReference type="EMBL" id="QRJR01000006">
    <property type="protein sequence ID" value="RHH48204.1"/>
    <property type="molecule type" value="Genomic_DNA"/>
</dbReference>
<organism evidence="1 2">
    <name type="scientific">Bacteroides ovatus</name>
    <dbReference type="NCBI Taxonomy" id="28116"/>
    <lineage>
        <taxon>Bacteria</taxon>
        <taxon>Pseudomonadati</taxon>
        <taxon>Bacteroidota</taxon>
        <taxon>Bacteroidia</taxon>
        <taxon>Bacteroidales</taxon>
        <taxon>Bacteroidaceae</taxon>
        <taxon>Bacteroides</taxon>
    </lineage>
</organism>
<dbReference type="AlphaFoldDB" id="A0A414X4P6"/>
<evidence type="ECO:0000313" key="1">
    <source>
        <dbReference type="EMBL" id="RHH48204.1"/>
    </source>
</evidence>
<accession>A0A414X4P6</accession>
<gene>
    <name evidence="1" type="ORF">DW206_08905</name>
</gene>
<proteinExistence type="predicted"/>
<protein>
    <submittedName>
        <fullName evidence="1">Uncharacterized protein</fullName>
    </submittedName>
</protein>
<sequence length="121" mass="14000">MIVYQMNTHGKIQVQNGINKMNMENEKLNKGDIIIVTWYSDYEEYSHDYKNRESIKNNTTTITGFYLTEDERALVIAGELWKGINCCSNMPKKTEEYGDTLAIPKSYIYSIEKLKEGNTPS</sequence>
<reference evidence="1 2" key="1">
    <citation type="submission" date="2018-08" db="EMBL/GenBank/DDBJ databases">
        <title>A genome reference for cultivated species of the human gut microbiota.</title>
        <authorList>
            <person name="Zou Y."/>
            <person name="Xue W."/>
            <person name="Luo G."/>
        </authorList>
    </citation>
    <scope>NUCLEOTIDE SEQUENCE [LARGE SCALE GENOMIC DNA]</scope>
    <source>
        <strain evidence="1 2">AM17-48</strain>
    </source>
</reference>